<dbReference type="PANTHER" id="PTHR46333:SF5">
    <property type="entry name" value="TRANSGLUTAMINASE-LIKE DOMAIN-CONTAINING PROTEIN"/>
    <property type="match status" value="1"/>
</dbReference>
<dbReference type="PANTHER" id="PTHR46333">
    <property type="entry name" value="CYTOKINESIS PROTEIN 3"/>
    <property type="match status" value="1"/>
</dbReference>
<proteinExistence type="predicted"/>
<accession>A0A550CYQ8</accession>
<feature type="compositionally biased region" description="Polar residues" evidence="1">
    <location>
        <begin position="26"/>
        <end position="35"/>
    </location>
</feature>
<dbReference type="AlphaFoldDB" id="A0A550CYQ8"/>
<dbReference type="GO" id="GO:0005737">
    <property type="term" value="C:cytoplasm"/>
    <property type="evidence" value="ECO:0007669"/>
    <property type="project" value="TreeGrafter"/>
</dbReference>
<dbReference type="InterPro" id="IPR038765">
    <property type="entry name" value="Papain-like_cys_pep_sf"/>
</dbReference>
<feature type="region of interest" description="Disordered" evidence="1">
    <location>
        <begin position="1"/>
        <end position="152"/>
    </location>
</feature>
<dbReference type="Gene3D" id="3.10.620.30">
    <property type="match status" value="1"/>
</dbReference>
<protein>
    <recommendedName>
        <fullName evidence="2">Transglutaminase-like domain-containing protein</fullName>
    </recommendedName>
</protein>
<reference evidence="3 4" key="1">
    <citation type="journal article" date="2019" name="New Phytol.">
        <title>Comparative genomics reveals unique wood-decay strategies and fruiting body development in the Schizophyllaceae.</title>
        <authorList>
            <person name="Almasi E."/>
            <person name="Sahu N."/>
            <person name="Krizsan K."/>
            <person name="Balint B."/>
            <person name="Kovacs G.M."/>
            <person name="Kiss B."/>
            <person name="Cseklye J."/>
            <person name="Drula E."/>
            <person name="Henrissat B."/>
            <person name="Nagy I."/>
            <person name="Chovatia M."/>
            <person name="Adam C."/>
            <person name="LaButti K."/>
            <person name="Lipzen A."/>
            <person name="Riley R."/>
            <person name="Grigoriev I.V."/>
            <person name="Nagy L.G."/>
        </authorList>
    </citation>
    <scope>NUCLEOTIDE SEQUENCE [LARGE SCALE GENOMIC DNA]</scope>
    <source>
        <strain evidence="3 4">NL-1724</strain>
    </source>
</reference>
<feature type="domain" description="Transglutaminase-like" evidence="2">
    <location>
        <begin position="200"/>
        <end position="315"/>
    </location>
</feature>
<dbReference type="Pfam" id="PF01841">
    <property type="entry name" value="Transglut_core"/>
    <property type="match status" value="1"/>
</dbReference>
<dbReference type="STRING" id="97359.A0A550CYQ8"/>
<keyword evidence="4" id="KW-1185">Reference proteome</keyword>
<dbReference type="OrthoDB" id="6129702at2759"/>
<evidence type="ECO:0000313" key="4">
    <source>
        <dbReference type="Proteomes" id="UP000320762"/>
    </source>
</evidence>
<dbReference type="EMBL" id="VDMD01000001">
    <property type="protein sequence ID" value="TRM69936.1"/>
    <property type="molecule type" value="Genomic_DNA"/>
</dbReference>
<dbReference type="Proteomes" id="UP000320762">
    <property type="component" value="Unassembled WGS sequence"/>
</dbReference>
<evidence type="ECO:0000259" key="2">
    <source>
        <dbReference type="Pfam" id="PF01841"/>
    </source>
</evidence>
<feature type="compositionally biased region" description="Basic and acidic residues" evidence="1">
    <location>
        <begin position="15"/>
        <end position="25"/>
    </location>
</feature>
<dbReference type="InterPro" id="IPR052557">
    <property type="entry name" value="CAP/Cytokinesis_protein"/>
</dbReference>
<evidence type="ECO:0000313" key="3">
    <source>
        <dbReference type="EMBL" id="TRM69936.1"/>
    </source>
</evidence>
<comment type="caution">
    <text evidence="3">The sequence shown here is derived from an EMBL/GenBank/DDBJ whole genome shotgun (WGS) entry which is preliminary data.</text>
</comment>
<gene>
    <name evidence="3" type="ORF">BD626DRAFT_475809</name>
</gene>
<feature type="compositionally biased region" description="Pro residues" evidence="1">
    <location>
        <begin position="1"/>
        <end position="13"/>
    </location>
</feature>
<evidence type="ECO:0000256" key="1">
    <source>
        <dbReference type="SAM" id="MobiDB-lite"/>
    </source>
</evidence>
<sequence length="510" mass="55862">MAPRRSIPPPPPRHGSADSHAEHASTSHPSPSDQPSGRHPLGISPPPPPPPRRRTSAFISTAAYLPTPETEIDDEQTLGLSSATTARPRPTRRRTVDEIELQDPELGRLLRRPPPPPPISIVTQQKKDGPPPLPSNRPSRAALPTPPPEPEVEAEPLYYEEQQESISTTSPACLKCRDFSVVDAHAAQFPRQSVQTLQQLAYDLCSPFATEMDKFRAIFTWLHHNIDYDAASYFAGTVRAMSPLETLRAGLAVCDGYAGLLEHLAELSGLTAHKVVGHGKGVGFTPLPPGSAAPEEYTTHAWNCCYMDGAWQLVDSCWGAGSLNGSAFERRFAPQWFSMTPLEFVQRHFPTDRSFQLIGEEDGGVVEWKDYILAAPGPQLYRDFHELNLHGDTVQPGTKEVHAGTTATFCVWKRCEHMSTAEEDNYIYVVATADGERVPMERNDSGGWSASAYVPSGGDVSLYAVTTMTERTLLGGATEVDAHGCSLKAYRNAVGKKGMSFKFLVKWTVL</sequence>
<organism evidence="3 4">
    <name type="scientific">Schizophyllum amplum</name>
    <dbReference type="NCBI Taxonomy" id="97359"/>
    <lineage>
        <taxon>Eukaryota</taxon>
        <taxon>Fungi</taxon>
        <taxon>Dikarya</taxon>
        <taxon>Basidiomycota</taxon>
        <taxon>Agaricomycotina</taxon>
        <taxon>Agaricomycetes</taxon>
        <taxon>Agaricomycetidae</taxon>
        <taxon>Agaricales</taxon>
        <taxon>Schizophyllaceae</taxon>
        <taxon>Schizophyllum</taxon>
    </lineage>
</organism>
<dbReference type="SUPFAM" id="SSF54001">
    <property type="entry name" value="Cysteine proteinases"/>
    <property type="match status" value="1"/>
</dbReference>
<dbReference type="InterPro" id="IPR002931">
    <property type="entry name" value="Transglutaminase-like"/>
</dbReference>
<name>A0A550CYQ8_9AGAR</name>